<protein>
    <recommendedName>
        <fullName evidence="3">Polysaccharide biosynthesis protein C-terminal domain-containing protein</fullName>
    </recommendedName>
</protein>
<feature type="transmembrane region" description="Helical" evidence="1">
    <location>
        <begin position="90"/>
        <end position="111"/>
    </location>
</feature>
<dbReference type="EMBL" id="UINC01161126">
    <property type="protein sequence ID" value="SVD60134.1"/>
    <property type="molecule type" value="Genomic_DNA"/>
</dbReference>
<evidence type="ECO:0008006" key="3">
    <source>
        <dbReference type="Google" id="ProtNLM"/>
    </source>
</evidence>
<feature type="non-terminal residue" evidence="2">
    <location>
        <position position="276"/>
    </location>
</feature>
<keyword evidence="1" id="KW-1133">Transmembrane helix</keyword>
<sequence length="276" mass="31538">LGNVFWMKIGGTVIMGSAIAAVTQWVENDKQTEWMIALIACGFLFQTTNVIDFYFQSQVQSKFAVRAQVLQLFIISTFKIYLVLSEAQLIWFAFALMLEQTVTAVLFVAMYRWKVEWLPFFSFRWQKAKSLLKDAWPLIFAGMVVSIYMKIDQVMLKEMLDAKAVGVYAAAVKLCEAWYFIPTAVTASLFPAIVSAKQKSEILYQKRLQKFYDLMIWGAVAVALPTTLLADWVVQFLYGEDFLGAADILRIYIWTGIFVSLGIASSKWLIVEKLER</sequence>
<feature type="transmembrane region" description="Helical" evidence="1">
    <location>
        <begin position="67"/>
        <end position="84"/>
    </location>
</feature>
<proteinExistence type="predicted"/>
<feature type="transmembrane region" description="Helical" evidence="1">
    <location>
        <begin position="251"/>
        <end position="270"/>
    </location>
</feature>
<keyword evidence="1" id="KW-0472">Membrane</keyword>
<reference evidence="2" key="1">
    <citation type="submission" date="2018-05" db="EMBL/GenBank/DDBJ databases">
        <authorList>
            <person name="Lanie J.A."/>
            <person name="Ng W.-L."/>
            <person name="Kazmierczak K.M."/>
            <person name="Andrzejewski T.M."/>
            <person name="Davidsen T.M."/>
            <person name="Wayne K.J."/>
            <person name="Tettelin H."/>
            <person name="Glass J.I."/>
            <person name="Rusch D."/>
            <person name="Podicherti R."/>
            <person name="Tsui H.-C.T."/>
            <person name="Winkler M.E."/>
        </authorList>
    </citation>
    <scope>NUCLEOTIDE SEQUENCE</scope>
</reference>
<feature type="transmembrane region" description="Helical" evidence="1">
    <location>
        <begin position="214"/>
        <end position="239"/>
    </location>
</feature>
<dbReference type="AlphaFoldDB" id="A0A382WNJ0"/>
<dbReference type="Pfam" id="PF13440">
    <property type="entry name" value="Polysacc_synt_3"/>
    <property type="match status" value="1"/>
</dbReference>
<name>A0A382WNJ0_9ZZZZ</name>
<keyword evidence="1" id="KW-0812">Transmembrane</keyword>
<dbReference type="InterPro" id="IPR052556">
    <property type="entry name" value="PolySynth_Transporter"/>
</dbReference>
<evidence type="ECO:0000313" key="2">
    <source>
        <dbReference type="EMBL" id="SVD60134.1"/>
    </source>
</evidence>
<dbReference type="PANTHER" id="PTHR43424">
    <property type="entry name" value="LOCUS PUTATIVE PROTEIN 1-RELATED"/>
    <property type="match status" value="1"/>
</dbReference>
<feature type="transmembrane region" description="Helical" evidence="1">
    <location>
        <begin position="34"/>
        <end position="55"/>
    </location>
</feature>
<accession>A0A382WNJ0</accession>
<dbReference type="CDD" id="cd13128">
    <property type="entry name" value="MATE_Wzx_like"/>
    <property type="match status" value="1"/>
</dbReference>
<feature type="transmembrane region" description="Helical" evidence="1">
    <location>
        <begin position="177"/>
        <end position="194"/>
    </location>
</feature>
<gene>
    <name evidence="2" type="ORF">METZ01_LOCUS412988</name>
</gene>
<evidence type="ECO:0000256" key="1">
    <source>
        <dbReference type="SAM" id="Phobius"/>
    </source>
</evidence>
<dbReference type="PANTHER" id="PTHR43424:SF1">
    <property type="entry name" value="LOCUS PUTATIVE PROTEIN 1-RELATED"/>
    <property type="match status" value="1"/>
</dbReference>
<organism evidence="2">
    <name type="scientific">marine metagenome</name>
    <dbReference type="NCBI Taxonomy" id="408172"/>
    <lineage>
        <taxon>unclassified sequences</taxon>
        <taxon>metagenomes</taxon>
        <taxon>ecological metagenomes</taxon>
    </lineage>
</organism>
<feature type="non-terminal residue" evidence="2">
    <location>
        <position position="1"/>
    </location>
</feature>